<keyword evidence="2" id="KW-0238">DNA-binding</keyword>
<dbReference type="InterPro" id="IPR008920">
    <property type="entry name" value="TF_FadR/GntR_C"/>
</dbReference>
<protein>
    <submittedName>
        <fullName evidence="6">GntR family transcriptional regulator</fullName>
    </submittedName>
</protein>
<dbReference type="PROSITE" id="PS50949">
    <property type="entry name" value="HTH_GNTR"/>
    <property type="match status" value="1"/>
</dbReference>
<organism evidence="6 7">
    <name type="scientific">Micromonospora sicca</name>
    <dbReference type="NCBI Taxonomy" id="2202420"/>
    <lineage>
        <taxon>Bacteria</taxon>
        <taxon>Bacillati</taxon>
        <taxon>Actinomycetota</taxon>
        <taxon>Actinomycetes</taxon>
        <taxon>Micromonosporales</taxon>
        <taxon>Micromonosporaceae</taxon>
        <taxon>Micromonospora</taxon>
    </lineage>
</organism>
<evidence type="ECO:0000313" key="7">
    <source>
        <dbReference type="Proteomes" id="UP000246050"/>
    </source>
</evidence>
<dbReference type="Proteomes" id="UP000246050">
    <property type="component" value="Unassembled WGS sequence"/>
</dbReference>
<dbReference type="GO" id="GO:0003700">
    <property type="term" value="F:DNA-binding transcription factor activity"/>
    <property type="evidence" value="ECO:0007669"/>
    <property type="project" value="InterPro"/>
</dbReference>
<evidence type="ECO:0000313" key="6">
    <source>
        <dbReference type="EMBL" id="PWR15489.1"/>
    </source>
</evidence>
<name>A0A317DL46_9ACTN</name>
<dbReference type="InterPro" id="IPR036388">
    <property type="entry name" value="WH-like_DNA-bd_sf"/>
</dbReference>
<dbReference type="InterPro" id="IPR011711">
    <property type="entry name" value="GntR_C"/>
</dbReference>
<gene>
    <name evidence="6" type="ORF">DKT69_10905</name>
</gene>
<dbReference type="PANTHER" id="PTHR43537:SF24">
    <property type="entry name" value="GLUCONATE OPERON TRANSCRIPTIONAL REPRESSOR"/>
    <property type="match status" value="1"/>
</dbReference>
<comment type="caution">
    <text evidence="6">The sequence shown here is derived from an EMBL/GenBank/DDBJ whole genome shotgun (WGS) entry which is preliminary data.</text>
</comment>
<feature type="region of interest" description="Disordered" evidence="4">
    <location>
        <begin position="1"/>
        <end position="41"/>
    </location>
</feature>
<accession>A0A317DL46</accession>
<dbReference type="SMART" id="SM00895">
    <property type="entry name" value="FCD"/>
    <property type="match status" value="1"/>
</dbReference>
<feature type="compositionally biased region" description="Basic and acidic residues" evidence="4">
    <location>
        <begin position="11"/>
        <end position="22"/>
    </location>
</feature>
<dbReference type="Pfam" id="PF07729">
    <property type="entry name" value="FCD"/>
    <property type="match status" value="1"/>
</dbReference>
<sequence>MVGLAARTSGRRPDAARGDRGGRCQLPPLRRDVPSVTSSLQADPQRVGEVLYKTLRDRIISGELRPGARLSVPALAEEFHVSRSPVRDAVIRLVQENLVAETMNRGAEVARISRAELVSLYEAREVLEGAVARLATEKYQASLRRSLLALLAEHRTVAEQGDFSRHIELDAAFHREIRQAAQSPVLARMLDGVQGRVLVAMRSTSLTGGMIQAVHDHQAIFEAIGSGDAEAAEEAARLHIRRLRELLRAAD</sequence>
<dbReference type="Pfam" id="PF00392">
    <property type="entry name" value="GntR"/>
    <property type="match status" value="1"/>
</dbReference>
<dbReference type="SUPFAM" id="SSF48008">
    <property type="entry name" value="GntR ligand-binding domain-like"/>
    <property type="match status" value="1"/>
</dbReference>
<dbReference type="InterPro" id="IPR036390">
    <property type="entry name" value="WH_DNA-bd_sf"/>
</dbReference>
<dbReference type="CDD" id="cd07377">
    <property type="entry name" value="WHTH_GntR"/>
    <property type="match status" value="1"/>
</dbReference>
<evidence type="ECO:0000256" key="1">
    <source>
        <dbReference type="ARBA" id="ARBA00023015"/>
    </source>
</evidence>
<evidence type="ECO:0000256" key="2">
    <source>
        <dbReference type="ARBA" id="ARBA00023125"/>
    </source>
</evidence>
<dbReference type="InterPro" id="IPR000524">
    <property type="entry name" value="Tscrpt_reg_HTH_GntR"/>
</dbReference>
<keyword evidence="1" id="KW-0805">Transcription regulation</keyword>
<dbReference type="PANTHER" id="PTHR43537">
    <property type="entry name" value="TRANSCRIPTIONAL REGULATOR, GNTR FAMILY"/>
    <property type="match status" value="1"/>
</dbReference>
<evidence type="ECO:0000259" key="5">
    <source>
        <dbReference type="PROSITE" id="PS50949"/>
    </source>
</evidence>
<evidence type="ECO:0000256" key="3">
    <source>
        <dbReference type="ARBA" id="ARBA00023163"/>
    </source>
</evidence>
<evidence type="ECO:0000256" key="4">
    <source>
        <dbReference type="SAM" id="MobiDB-lite"/>
    </source>
</evidence>
<dbReference type="EMBL" id="QGKS01000182">
    <property type="protein sequence ID" value="PWR15489.1"/>
    <property type="molecule type" value="Genomic_DNA"/>
</dbReference>
<dbReference type="Gene3D" id="1.10.10.10">
    <property type="entry name" value="Winged helix-like DNA-binding domain superfamily/Winged helix DNA-binding domain"/>
    <property type="match status" value="1"/>
</dbReference>
<dbReference type="Gene3D" id="1.20.120.530">
    <property type="entry name" value="GntR ligand-binding domain-like"/>
    <property type="match status" value="1"/>
</dbReference>
<dbReference type="GO" id="GO:0003677">
    <property type="term" value="F:DNA binding"/>
    <property type="evidence" value="ECO:0007669"/>
    <property type="project" value="UniProtKB-KW"/>
</dbReference>
<reference evidence="6 7" key="1">
    <citation type="submission" date="2018-05" db="EMBL/GenBank/DDBJ databases">
        <title>Micromonosporas from Atacama Desert.</title>
        <authorList>
            <person name="Carro L."/>
            <person name="Golinska P."/>
            <person name="Klenk H.-P."/>
            <person name="Goodfellow M."/>
        </authorList>
    </citation>
    <scope>NUCLEOTIDE SEQUENCE [LARGE SCALE GENOMIC DNA]</scope>
    <source>
        <strain evidence="6 7">4G51</strain>
    </source>
</reference>
<proteinExistence type="predicted"/>
<dbReference type="SUPFAM" id="SSF46785">
    <property type="entry name" value="Winged helix' DNA-binding domain"/>
    <property type="match status" value="1"/>
</dbReference>
<keyword evidence="3" id="KW-0804">Transcription</keyword>
<dbReference type="AlphaFoldDB" id="A0A317DL46"/>
<feature type="domain" description="HTH gntR-type" evidence="5">
    <location>
        <begin position="45"/>
        <end position="112"/>
    </location>
</feature>
<dbReference type="SMART" id="SM00345">
    <property type="entry name" value="HTH_GNTR"/>
    <property type="match status" value="1"/>
</dbReference>